<dbReference type="AlphaFoldDB" id="A0A2I9CRM6"/>
<reference evidence="2" key="1">
    <citation type="submission" date="2018-01" db="EMBL/GenBank/DDBJ databases">
        <title>Draft Genome Sequence of the Radioresistant Bacterium Deinococcus aerius TR0125, Isolated from the Higher Atmosphere above Japan.</title>
        <authorList>
            <person name="Satoh K."/>
            <person name="Arai H."/>
            <person name="Sanzen T."/>
            <person name="Kawaguchi Y."/>
            <person name="Hayashi H."/>
            <person name="Yokobori S."/>
            <person name="Yamagishi A."/>
            <person name="Oono Y."/>
            <person name="Narumi I."/>
        </authorList>
    </citation>
    <scope>NUCLEOTIDE SEQUENCE [LARGE SCALE GENOMIC DNA]</scope>
    <source>
        <strain evidence="2">TR0125</strain>
    </source>
</reference>
<dbReference type="Gene3D" id="3.10.180.10">
    <property type="entry name" value="2,3-Dihydroxybiphenyl 1,2-Dioxygenase, domain 1"/>
    <property type="match status" value="1"/>
</dbReference>
<keyword evidence="2" id="KW-1185">Reference proteome</keyword>
<dbReference type="InterPro" id="IPR029068">
    <property type="entry name" value="Glyas_Bleomycin-R_OHBP_Dase"/>
</dbReference>
<protein>
    <recommendedName>
        <fullName evidence="3">Glyoxalase/bleomycin resistance protein/dioxygenase</fullName>
    </recommendedName>
</protein>
<comment type="caution">
    <text evidence="1">The sequence shown here is derived from an EMBL/GenBank/DDBJ whole genome shotgun (WGS) entry which is preliminary data.</text>
</comment>
<organism evidence="1 2">
    <name type="scientific">Deinococcus aerius</name>
    <dbReference type="NCBI Taxonomy" id="200253"/>
    <lineage>
        <taxon>Bacteria</taxon>
        <taxon>Thermotogati</taxon>
        <taxon>Deinococcota</taxon>
        <taxon>Deinococci</taxon>
        <taxon>Deinococcales</taxon>
        <taxon>Deinococcaceae</taxon>
        <taxon>Deinococcus</taxon>
    </lineage>
</organism>
<evidence type="ECO:0008006" key="3">
    <source>
        <dbReference type="Google" id="ProtNLM"/>
    </source>
</evidence>
<evidence type="ECO:0000313" key="2">
    <source>
        <dbReference type="Proteomes" id="UP000236569"/>
    </source>
</evidence>
<proteinExistence type="predicted"/>
<sequence>MRVLRAVPNVPSKDLSRSRRFCGGTLGYRGVMDLGWTLTFASPTDPATQIISRDPSGLHPNVSIEVDDVDAAHAEMRRQNFEVVYPPGTRPGTFGASSCATRTARWSTS</sequence>
<name>A0A2I9CRM6_9DEIO</name>
<dbReference type="EMBL" id="BFAG01000001">
    <property type="protein sequence ID" value="GBF04212.1"/>
    <property type="molecule type" value="Genomic_DNA"/>
</dbReference>
<dbReference type="SUPFAM" id="SSF54593">
    <property type="entry name" value="Glyoxalase/Bleomycin resistance protein/Dihydroxybiphenyl dioxygenase"/>
    <property type="match status" value="1"/>
</dbReference>
<evidence type="ECO:0000313" key="1">
    <source>
        <dbReference type="EMBL" id="GBF04212.1"/>
    </source>
</evidence>
<dbReference type="Proteomes" id="UP000236569">
    <property type="component" value="Unassembled WGS sequence"/>
</dbReference>
<dbReference type="RefSeq" id="WP_201262699.1">
    <property type="nucleotide sequence ID" value="NZ_BFAG01000001.1"/>
</dbReference>
<accession>A0A2I9CRM6</accession>
<gene>
    <name evidence="1" type="ORF">DAERI_010384</name>
</gene>